<organism evidence="2 3">
    <name type="scientific">Natrinema versiforme</name>
    <dbReference type="NCBI Taxonomy" id="88724"/>
    <lineage>
        <taxon>Archaea</taxon>
        <taxon>Methanobacteriati</taxon>
        <taxon>Methanobacteriota</taxon>
        <taxon>Stenosarchaea group</taxon>
        <taxon>Halobacteria</taxon>
        <taxon>Halobacteriales</taxon>
        <taxon>Natrialbaceae</taxon>
        <taxon>Natrinema</taxon>
    </lineage>
</organism>
<dbReference type="KEGG" id="nvr:FEJ81_18525"/>
<dbReference type="Proteomes" id="UP000302218">
    <property type="component" value="Chromosome"/>
</dbReference>
<feature type="compositionally biased region" description="Basic and acidic residues" evidence="1">
    <location>
        <begin position="211"/>
        <end position="246"/>
    </location>
</feature>
<feature type="compositionally biased region" description="Low complexity" evidence="1">
    <location>
        <begin position="156"/>
        <end position="166"/>
    </location>
</feature>
<proteinExistence type="predicted"/>
<feature type="compositionally biased region" description="Low complexity" evidence="1">
    <location>
        <begin position="247"/>
        <end position="257"/>
    </location>
</feature>
<feature type="compositionally biased region" description="Polar residues" evidence="1">
    <location>
        <begin position="56"/>
        <end position="69"/>
    </location>
</feature>
<evidence type="ECO:0000313" key="2">
    <source>
        <dbReference type="EMBL" id="QCS44232.1"/>
    </source>
</evidence>
<accession>A0A4P8WM38</accession>
<dbReference type="EMBL" id="CP040330">
    <property type="protein sequence ID" value="QCS44232.1"/>
    <property type="molecule type" value="Genomic_DNA"/>
</dbReference>
<protein>
    <recommendedName>
        <fullName evidence="4">Origin-associated protein OapC</fullName>
    </recommendedName>
</protein>
<feature type="region of interest" description="Disordered" evidence="1">
    <location>
        <begin position="37"/>
        <end position="279"/>
    </location>
</feature>
<evidence type="ECO:0008006" key="4">
    <source>
        <dbReference type="Google" id="ProtNLM"/>
    </source>
</evidence>
<reference evidence="3" key="1">
    <citation type="submission" date="2019-05" db="EMBL/GenBank/DDBJ databases">
        <title>Genome sequence and methylation pattern of the halophilic Archaeon Natrinema versiforme BOL5-4.</title>
        <authorList>
            <person name="DasSarma P."/>
            <person name="Anton B.P."/>
            <person name="DasSarma S.L."/>
            <person name="Martinez F.L."/>
            <person name="Guzman D."/>
            <person name="Roberts R.J."/>
            <person name="DasSarma S."/>
        </authorList>
    </citation>
    <scope>NUCLEOTIDE SEQUENCE [LARGE SCALE GENOMIC DNA]</scope>
    <source>
        <strain evidence="3">BOL5-4</strain>
    </source>
</reference>
<evidence type="ECO:0000256" key="1">
    <source>
        <dbReference type="SAM" id="MobiDB-lite"/>
    </source>
</evidence>
<dbReference type="GeneID" id="40267313"/>
<feature type="compositionally biased region" description="Acidic residues" evidence="1">
    <location>
        <begin position="132"/>
        <end position="142"/>
    </location>
</feature>
<dbReference type="RefSeq" id="WP_138246676.1">
    <property type="nucleotide sequence ID" value="NZ_CP040330.1"/>
</dbReference>
<dbReference type="InterPro" id="IPR018645">
    <property type="entry name" value="OapC-like"/>
</dbReference>
<evidence type="ECO:0000313" key="3">
    <source>
        <dbReference type="Proteomes" id="UP000302218"/>
    </source>
</evidence>
<dbReference type="OrthoDB" id="78050at2157"/>
<name>A0A4P8WM38_9EURY</name>
<gene>
    <name evidence="2" type="ORF">FEJ81_18525</name>
</gene>
<sequence>MPHQCTNCGRTFADGSKEMLSGCPDCGGNKFQFAPTATAAAESSAGTETDTDDSGSVDTASTSAQSSAGESDGVATRAAETVRDWMSTGSGDEPTTDAAERSRSDDSTATSAAAANQSWPASEDAAAPESDTSPDGEFDEWPETARRPEDRSGSPDETAADAATEAGSADRTRSDGDWPDQPSSGPTATMADDENSAQADARSAVVPSDDLPSHSETPGRDSETSGRDGSERDPDAGRIADTHTETGPETEAATGTGADDDQPPEHGRVVSEPSGQRPSIEELRAELNEQFESIKIVRPGQYELNLMELYNRDEYIISLQEDGRYVIDVPDSWHAGDDGED</sequence>
<feature type="compositionally biased region" description="Low complexity" evidence="1">
    <location>
        <begin position="37"/>
        <end position="48"/>
    </location>
</feature>
<dbReference type="Pfam" id="PF09845">
    <property type="entry name" value="OapC"/>
    <property type="match status" value="2"/>
</dbReference>
<dbReference type="AlphaFoldDB" id="A0A4P8WM38"/>
<feature type="compositionally biased region" description="Basic and acidic residues" evidence="1">
    <location>
        <begin position="143"/>
        <end position="154"/>
    </location>
</feature>